<evidence type="ECO:0000256" key="19">
    <source>
        <dbReference type="PROSITE-ProRule" id="PRU10141"/>
    </source>
</evidence>
<evidence type="ECO:0000256" key="10">
    <source>
        <dbReference type="ARBA" id="ARBA00022741"/>
    </source>
</evidence>
<proteinExistence type="inferred from homology"/>
<dbReference type="FunFam" id="3.30.200.20:FF:000415">
    <property type="entry name" value="receptor-like serine/threonine-protein kinase NCRK"/>
    <property type="match status" value="1"/>
</dbReference>
<feature type="chain" id="PRO_5044873608" description="non-specific serine/threonine protein kinase" evidence="22">
    <location>
        <begin position="32"/>
        <end position="958"/>
    </location>
</feature>
<feature type="binding site" evidence="19">
    <location>
        <position position="635"/>
    </location>
    <ligand>
        <name>ATP</name>
        <dbReference type="ChEBI" id="CHEBI:30616"/>
    </ligand>
</feature>
<evidence type="ECO:0000313" key="25">
    <source>
        <dbReference type="Proteomes" id="UP001633002"/>
    </source>
</evidence>
<dbReference type="Pfam" id="PF07714">
    <property type="entry name" value="PK_Tyr_Ser-Thr"/>
    <property type="match status" value="1"/>
</dbReference>
<feature type="compositionally biased region" description="Polar residues" evidence="20">
    <location>
        <begin position="931"/>
        <end position="942"/>
    </location>
</feature>
<evidence type="ECO:0000256" key="4">
    <source>
        <dbReference type="ARBA" id="ARBA00022527"/>
    </source>
</evidence>
<evidence type="ECO:0000256" key="8">
    <source>
        <dbReference type="ARBA" id="ARBA00022729"/>
    </source>
</evidence>
<keyword evidence="6" id="KW-0808">Transferase</keyword>
<dbReference type="InterPro" id="IPR032675">
    <property type="entry name" value="LRR_dom_sf"/>
</dbReference>
<dbReference type="EMBL" id="JBJQOH010000004">
    <property type="protein sequence ID" value="KAL3687896.1"/>
    <property type="molecule type" value="Genomic_DNA"/>
</dbReference>
<dbReference type="PROSITE" id="PS00107">
    <property type="entry name" value="PROTEIN_KINASE_ATP"/>
    <property type="match status" value="1"/>
</dbReference>
<feature type="transmembrane region" description="Helical" evidence="21">
    <location>
        <begin position="537"/>
        <end position="558"/>
    </location>
</feature>
<evidence type="ECO:0000256" key="20">
    <source>
        <dbReference type="SAM" id="MobiDB-lite"/>
    </source>
</evidence>
<feature type="signal peptide" evidence="22">
    <location>
        <begin position="1"/>
        <end position="31"/>
    </location>
</feature>
<evidence type="ECO:0000256" key="5">
    <source>
        <dbReference type="ARBA" id="ARBA00022614"/>
    </source>
</evidence>
<evidence type="ECO:0000256" key="18">
    <source>
        <dbReference type="ARBA" id="ARBA00048679"/>
    </source>
</evidence>
<evidence type="ECO:0000256" key="17">
    <source>
        <dbReference type="ARBA" id="ARBA00047899"/>
    </source>
</evidence>
<dbReference type="FunFam" id="1.10.510.10:FF:000309">
    <property type="entry name" value="Leucine-rich repeat receptor-like protein kinase"/>
    <property type="match status" value="1"/>
</dbReference>
<dbReference type="AlphaFoldDB" id="A0ABD3HCX1"/>
<feature type="domain" description="Protein kinase" evidence="23">
    <location>
        <begin position="607"/>
        <end position="883"/>
    </location>
</feature>
<reference evidence="24 25" key="1">
    <citation type="submission" date="2024-09" db="EMBL/GenBank/DDBJ databases">
        <title>Chromosome-scale assembly of Riccia sorocarpa.</title>
        <authorList>
            <person name="Paukszto L."/>
        </authorList>
    </citation>
    <scope>NUCLEOTIDE SEQUENCE [LARGE SCALE GENOMIC DNA]</scope>
    <source>
        <strain evidence="24">LP-2024</strain>
        <tissue evidence="24">Aerial parts of the thallus</tissue>
    </source>
</reference>
<evidence type="ECO:0000256" key="6">
    <source>
        <dbReference type="ARBA" id="ARBA00022679"/>
    </source>
</evidence>
<evidence type="ECO:0000256" key="22">
    <source>
        <dbReference type="SAM" id="SignalP"/>
    </source>
</evidence>
<dbReference type="Gene3D" id="3.80.10.10">
    <property type="entry name" value="Ribonuclease Inhibitor"/>
    <property type="match status" value="3"/>
</dbReference>
<dbReference type="PROSITE" id="PS50011">
    <property type="entry name" value="PROTEIN_KINASE_DOM"/>
    <property type="match status" value="1"/>
</dbReference>
<dbReference type="PANTHER" id="PTHR45974">
    <property type="entry name" value="RECEPTOR-LIKE PROTEIN 55"/>
    <property type="match status" value="1"/>
</dbReference>
<keyword evidence="15" id="KW-0675">Receptor</keyword>
<keyword evidence="4" id="KW-0723">Serine/threonine-protein kinase</keyword>
<dbReference type="PANTHER" id="PTHR45974:SF134">
    <property type="entry name" value="OS01G0960400 PROTEIN"/>
    <property type="match status" value="1"/>
</dbReference>
<evidence type="ECO:0000256" key="2">
    <source>
        <dbReference type="ARBA" id="ARBA00008684"/>
    </source>
</evidence>
<evidence type="ECO:0000256" key="13">
    <source>
        <dbReference type="ARBA" id="ARBA00022989"/>
    </source>
</evidence>
<dbReference type="FunFam" id="3.80.10.10:FF:000400">
    <property type="entry name" value="Nuclear pore complex protein NUP107"/>
    <property type="match status" value="1"/>
</dbReference>
<dbReference type="InterPro" id="IPR000719">
    <property type="entry name" value="Prot_kinase_dom"/>
</dbReference>
<dbReference type="InterPro" id="IPR001611">
    <property type="entry name" value="Leu-rich_rpt"/>
</dbReference>
<keyword evidence="12 19" id="KW-0067">ATP-binding</keyword>
<dbReference type="SMART" id="SM00220">
    <property type="entry name" value="S_TKc"/>
    <property type="match status" value="1"/>
</dbReference>
<evidence type="ECO:0000259" key="23">
    <source>
        <dbReference type="PROSITE" id="PS50011"/>
    </source>
</evidence>
<gene>
    <name evidence="24" type="ORF">R1sor_014205</name>
</gene>
<evidence type="ECO:0000256" key="16">
    <source>
        <dbReference type="ARBA" id="ARBA00023180"/>
    </source>
</evidence>
<protein>
    <recommendedName>
        <fullName evidence="3">non-specific serine/threonine protein kinase</fullName>
        <ecNumber evidence="3">2.7.11.1</ecNumber>
    </recommendedName>
</protein>
<comment type="catalytic activity">
    <reaction evidence="18">
        <text>L-seryl-[protein] + ATP = O-phospho-L-seryl-[protein] + ADP + H(+)</text>
        <dbReference type="Rhea" id="RHEA:17989"/>
        <dbReference type="Rhea" id="RHEA-COMP:9863"/>
        <dbReference type="Rhea" id="RHEA-COMP:11604"/>
        <dbReference type="ChEBI" id="CHEBI:15378"/>
        <dbReference type="ChEBI" id="CHEBI:29999"/>
        <dbReference type="ChEBI" id="CHEBI:30616"/>
        <dbReference type="ChEBI" id="CHEBI:83421"/>
        <dbReference type="ChEBI" id="CHEBI:456216"/>
        <dbReference type="EC" id="2.7.11.1"/>
    </reaction>
</comment>
<dbReference type="InterPro" id="IPR011009">
    <property type="entry name" value="Kinase-like_dom_sf"/>
</dbReference>
<dbReference type="CDD" id="cd14066">
    <property type="entry name" value="STKc_IRAK"/>
    <property type="match status" value="1"/>
</dbReference>
<dbReference type="SUPFAM" id="SSF56112">
    <property type="entry name" value="Protein kinase-like (PK-like)"/>
    <property type="match status" value="1"/>
</dbReference>
<dbReference type="GO" id="GO:0005524">
    <property type="term" value="F:ATP binding"/>
    <property type="evidence" value="ECO:0007669"/>
    <property type="project" value="UniProtKB-UniRule"/>
</dbReference>
<evidence type="ECO:0000256" key="1">
    <source>
        <dbReference type="ARBA" id="ARBA00004370"/>
    </source>
</evidence>
<dbReference type="GO" id="GO:0004674">
    <property type="term" value="F:protein serine/threonine kinase activity"/>
    <property type="evidence" value="ECO:0007669"/>
    <property type="project" value="UniProtKB-KW"/>
</dbReference>
<dbReference type="Pfam" id="PF08263">
    <property type="entry name" value="LRRNT_2"/>
    <property type="match status" value="1"/>
</dbReference>
<dbReference type="InterPro" id="IPR013210">
    <property type="entry name" value="LRR_N_plant-typ"/>
</dbReference>
<evidence type="ECO:0000256" key="14">
    <source>
        <dbReference type="ARBA" id="ARBA00023136"/>
    </source>
</evidence>
<dbReference type="EC" id="2.7.11.1" evidence="3"/>
<evidence type="ECO:0000256" key="9">
    <source>
        <dbReference type="ARBA" id="ARBA00022737"/>
    </source>
</evidence>
<dbReference type="InterPro" id="IPR001245">
    <property type="entry name" value="Ser-Thr/Tyr_kinase_cat_dom"/>
</dbReference>
<dbReference type="Proteomes" id="UP001633002">
    <property type="component" value="Unassembled WGS sequence"/>
</dbReference>
<dbReference type="Gene3D" id="1.10.510.10">
    <property type="entry name" value="Transferase(Phosphotransferase) domain 1"/>
    <property type="match status" value="1"/>
</dbReference>
<keyword evidence="5" id="KW-0433">Leucine-rich repeat</keyword>
<evidence type="ECO:0000256" key="7">
    <source>
        <dbReference type="ARBA" id="ARBA00022692"/>
    </source>
</evidence>
<evidence type="ECO:0000256" key="11">
    <source>
        <dbReference type="ARBA" id="ARBA00022777"/>
    </source>
</evidence>
<keyword evidence="16" id="KW-0325">Glycoprotein</keyword>
<comment type="caution">
    <text evidence="24">The sequence shown here is derived from an EMBL/GenBank/DDBJ whole genome shotgun (WGS) entry which is preliminary data.</text>
</comment>
<keyword evidence="8 22" id="KW-0732">Signal</keyword>
<keyword evidence="13 21" id="KW-1133">Transmembrane helix</keyword>
<dbReference type="GO" id="GO:0016020">
    <property type="term" value="C:membrane"/>
    <property type="evidence" value="ECO:0007669"/>
    <property type="project" value="UniProtKB-SubCell"/>
</dbReference>
<keyword evidence="7 21" id="KW-0812">Transmembrane</keyword>
<dbReference type="Pfam" id="PF00560">
    <property type="entry name" value="LRR_1"/>
    <property type="match status" value="4"/>
</dbReference>
<evidence type="ECO:0000256" key="15">
    <source>
        <dbReference type="ARBA" id="ARBA00023170"/>
    </source>
</evidence>
<evidence type="ECO:0000256" key="12">
    <source>
        <dbReference type="ARBA" id="ARBA00022840"/>
    </source>
</evidence>
<evidence type="ECO:0000256" key="3">
    <source>
        <dbReference type="ARBA" id="ARBA00012513"/>
    </source>
</evidence>
<accession>A0ABD3HCX1</accession>
<comment type="similarity">
    <text evidence="2">Belongs to the protein kinase superfamily. Ser/Thr protein kinase family.</text>
</comment>
<keyword evidence="10 19" id="KW-0547">Nucleotide-binding</keyword>
<dbReference type="Gene3D" id="3.30.200.20">
    <property type="entry name" value="Phosphorylase Kinase, domain 1"/>
    <property type="match status" value="1"/>
</dbReference>
<comment type="subcellular location">
    <subcellularLocation>
        <location evidence="1">Membrane</location>
    </subcellularLocation>
</comment>
<keyword evidence="9" id="KW-0677">Repeat</keyword>
<organism evidence="24 25">
    <name type="scientific">Riccia sorocarpa</name>
    <dbReference type="NCBI Taxonomy" id="122646"/>
    <lineage>
        <taxon>Eukaryota</taxon>
        <taxon>Viridiplantae</taxon>
        <taxon>Streptophyta</taxon>
        <taxon>Embryophyta</taxon>
        <taxon>Marchantiophyta</taxon>
        <taxon>Marchantiopsida</taxon>
        <taxon>Marchantiidae</taxon>
        <taxon>Marchantiales</taxon>
        <taxon>Ricciaceae</taxon>
        <taxon>Riccia</taxon>
    </lineage>
</organism>
<dbReference type="SUPFAM" id="SSF52058">
    <property type="entry name" value="L domain-like"/>
    <property type="match status" value="1"/>
</dbReference>
<dbReference type="InterPro" id="IPR017441">
    <property type="entry name" value="Protein_kinase_ATP_BS"/>
</dbReference>
<keyword evidence="25" id="KW-1185">Reference proteome</keyword>
<evidence type="ECO:0000313" key="24">
    <source>
        <dbReference type="EMBL" id="KAL3687896.1"/>
    </source>
</evidence>
<feature type="region of interest" description="Disordered" evidence="20">
    <location>
        <begin position="913"/>
        <end position="958"/>
    </location>
</feature>
<keyword evidence="11" id="KW-0418">Kinase</keyword>
<dbReference type="PROSITE" id="PS00108">
    <property type="entry name" value="PROTEIN_KINASE_ST"/>
    <property type="match status" value="1"/>
</dbReference>
<sequence>MAAPGKFTSRKEVVTRLLIAVFLSCVPFGACQDLKTAPAEKEALLAFRGALHDQNQLLSTWVQSTDPCLDAWTGVFCVKDDVPQDSDPGFLHITEVRVINHKLGGKLVPELGNLTALKFFDVLGNLLVGTIPPELGKLKNLFSLTLSLNKITGNIPEEFGNLVNLNRLQLDENQISGPLPTTISNMVNLQHMHLNNNSLEGSIPPEIGVLPVLVHILLDNNRLGGQLPPEIANISELVILQLDNNNFEGGIPTEYGDMAKLTKLSCRKCGLSGNLTDLERLSSLAVVDLSFNNFEGSIPALTTPNISSLDLSWNRLTGSIPEELPSATSLQSLKLSNNRLDGVIPKFVDADYTHTIKVLDFQNNSFSFVSLAMVVTAVNQRNLGLRLYGNEAICQGLDGLVETSHLCDPVERETLGQSGTGSKPKGKPLLVNYRLKSPGFIFFTTAIYNYFIGYIANGLFIDRKQVDILSWQWQPGPRLDMQLLISPSKGDFNKSEINRIQTLFANWKIRNSTFYGPYELLDLGTWDQKKSLSAGEIAGIVIGSFACLALIVLGLLLVGTLRGRSRLSPAEKRRRRLMSMTSTQSMIKITGVQVYTYKEMEKATDGFSEANQVGRGGYGKVFRGRLEDGTIVAIKRAEEAALQRNTEFYNEIELLSRCHHMNLVSLIGYCNDEEEQMLVYEFMEGGTLHDNLSPRNAQPLSFEKRLDLAIGAARGLVYLHTEANPPIIHRDIKTSNILLTDKKVAKVADFGLSRLAPVPDLEGVMMTHVSTAVKGTPGYLDPEYFLTHQLTDKSDVYSFGVVLVELLTGMPAISGGKNMVREVMQASNKGQLQSLVDPRMGPYSWEVVEQFGKLALSCVVSEPELRPSMKQVCGELEGLMSSLPGGKGKSTPSPVRRLDISSVAMTKSMASLFEDLESGSSPDPSFPPQTPDGQFASSSLTGHSVALASPHKQDLSPR</sequence>
<dbReference type="InterPro" id="IPR008271">
    <property type="entry name" value="Ser/Thr_kinase_AS"/>
</dbReference>
<keyword evidence="14 21" id="KW-0472">Membrane</keyword>
<name>A0ABD3HCX1_9MARC</name>
<evidence type="ECO:0000256" key="21">
    <source>
        <dbReference type="SAM" id="Phobius"/>
    </source>
</evidence>
<comment type="catalytic activity">
    <reaction evidence="17">
        <text>L-threonyl-[protein] + ATP = O-phospho-L-threonyl-[protein] + ADP + H(+)</text>
        <dbReference type="Rhea" id="RHEA:46608"/>
        <dbReference type="Rhea" id="RHEA-COMP:11060"/>
        <dbReference type="Rhea" id="RHEA-COMP:11605"/>
        <dbReference type="ChEBI" id="CHEBI:15378"/>
        <dbReference type="ChEBI" id="CHEBI:30013"/>
        <dbReference type="ChEBI" id="CHEBI:30616"/>
        <dbReference type="ChEBI" id="CHEBI:61977"/>
        <dbReference type="ChEBI" id="CHEBI:456216"/>
        <dbReference type="EC" id="2.7.11.1"/>
    </reaction>
</comment>